<dbReference type="SUPFAM" id="SSF47203">
    <property type="entry name" value="Acyl-CoA dehydrogenase C-terminal domain-like"/>
    <property type="match status" value="1"/>
</dbReference>
<dbReference type="PROSITE" id="PS00072">
    <property type="entry name" value="ACYL_COA_DH_1"/>
    <property type="match status" value="1"/>
</dbReference>
<evidence type="ECO:0000256" key="2">
    <source>
        <dbReference type="ARBA" id="ARBA00005102"/>
    </source>
</evidence>
<dbReference type="OrthoDB" id="8876745at2"/>
<reference evidence="15" key="1">
    <citation type="submission" date="2015-07" db="EMBL/GenBank/DDBJ databases">
        <title>Draft genome sequence of Streptomyces sp. CMAA 1322, a bacterium isolated from Caatinga biome, from dry forest semiarid of Brazil.</title>
        <authorList>
            <person name="Santos S.N."/>
            <person name="Gacesa R."/>
            <person name="Taketani R.G."/>
            <person name="Long P.F."/>
            <person name="Melo I.S."/>
        </authorList>
    </citation>
    <scope>NUCLEOTIDE SEQUENCE [LARGE SCALE GENOMIC DNA]</scope>
    <source>
        <strain evidence="15">CMAA 1322</strain>
    </source>
</reference>
<comment type="pathway">
    <text evidence="2">Siderophore biosynthesis; mycobactin biosynthesis.</text>
</comment>
<dbReference type="InterPro" id="IPR037069">
    <property type="entry name" value="AcylCoA_DH/ox_N_sf"/>
</dbReference>
<evidence type="ECO:0000259" key="13">
    <source>
        <dbReference type="Pfam" id="PF02771"/>
    </source>
</evidence>
<evidence type="ECO:0000256" key="4">
    <source>
        <dbReference type="ARBA" id="ARBA00022630"/>
    </source>
</evidence>
<feature type="domain" description="Acyl-CoA dehydrogenase/oxidase C-terminal" evidence="11">
    <location>
        <begin position="236"/>
        <end position="379"/>
    </location>
</feature>
<dbReference type="Pfam" id="PF02771">
    <property type="entry name" value="Acyl-CoA_dh_N"/>
    <property type="match status" value="1"/>
</dbReference>
<evidence type="ECO:0000256" key="7">
    <source>
        <dbReference type="ARBA" id="ARBA00037085"/>
    </source>
</evidence>
<dbReference type="PROSITE" id="PS00073">
    <property type="entry name" value="ACYL_COA_DH_2"/>
    <property type="match status" value="1"/>
</dbReference>
<dbReference type="PANTHER" id="PTHR48083:SF20">
    <property type="entry name" value="LONG-CHAIN SPECIFIC ACYL-COA DEHYDROGENASE, MITOCHONDRIAL"/>
    <property type="match status" value="1"/>
</dbReference>
<dbReference type="InterPro" id="IPR013786">
    <property type="entry name" value="AcylCoA_DH/ox_N"/>
</dbReference>
<dbReference type="STRING" id="1678637.AC230_03190"/>
<protein>
    <recommendedName>
        <fullName evidence="8">Acyl-[acyl-carrier-protein] dehydrogenase MbtN</fullName>
    </recommendedName>
    <alternativeName>
        <fullName evidence="9">Mycobactin synthase protein N</fullName>
    </alternativeName>
</protein>
<dbReference type="Gene3D" id="1.20.140.10">
    <property type="entry name" value="Butyryl-CoA Dehydrogenase, subunit A, domain 3"/>
    <property type="match status" value="1"/>
</dbReference>
<dbReference type="RefSeq" id="WP_049714365.1">
    <property type="nucleotide sequence ID" value="NZ_LFXA01000002.1"/>
</dbReference>
<evidence type="ECO:0000256" key="9">
    <source>
        <dbReference type="ARBA" id="ARBA00042660"/>
    </source>
</evidence>
<dbReference type="InterPro" id="IPR046373">
    <property type="entry name" value="Acyl-CoA_Oxase/DH_mid-dom_sf"/>
</dbReference>
<evidence type="ECO:0000259" key="12">
    <source>
        <dbReference type="Pfam" id="PF02770"/>
    </source>
</evidence>
<dbReference type="Pfam" id="PF02770">
    <property type="entry name" value="Acyl-CoA_dh_M"/>
    <property type="match status" value="1"/>
</dbReference>
<name>A0A0K9XLT6_9ACTN</name>
<dbReference type="InterPro" id="IPR009100">
    <property type="entry name" value="AcylCoA_DH/oxidase_NM_dom_sf"/>
</dbReference>
<feature type="domain" description="Acyl-CoA dehydrogenase/oxidase N-terminal" evidence="13">
    <location>
        <begin position="8"/>
        <end position="118"/>
    </location>
</feature>
<dbReference type="Proteomes" id="UP000037288">
    <property type="component" value="Unassembled WGS sequence"/>
</dbReference>
<dbReference type="FunFam" id="1.10.540.10:FF:000009">
    <property type="entry name" value="Probable acyl-CoA dehydrogenase"/>
    <property type="match status" value="1"/>
</dbReference>
<evidence type="ECO:0000256" key="5">
    <source>
        <dbReference type="ARBA" id="ARBA00022827"/>
    </source>
</evidence>
<keyword evidence="6 10" id="KW-0560">Oxidoreductase</keyword>
<dbReference type="FunFam" id="1.20.140.10:FF:000001">
    <property type="entry name" value="Acyl-CoA dehydrogenase"/>
    <property type="match status" value="1"/>
</dbReference>
<keyword evidence="15" id="KW-1185">Reference proteome</keyword>
<dbReference type="InterPro" id="IPR009075">
    <property type="entry name" value="AcylCo_DH/oxidase_C"/>
</dbReference>
<dbReference type="EMBL" id="LFXA01000002">
    <property type="protein sequence ID" value="KNB53642.1"/>
    <property type="molecule type" value="Genomic_DNA"/>
</dbReference>
<dbReference type="InterPro" id="IPR006091">
    <property type="entry name" value="Acyl-CoA_Oxase/DH_mid-dom"/>
</dbReference>
<dbReference type="Pfam" id="PF00441">
    <property type="entry name" value="Acyl-CoA_dh_1"/>
    <property type="match status" value="1"/>
</dbReference>
<evidence type="ECO:0000256" key="3">
    <source>
        <dbReference type="ARBA" id="ARBA00009347"/>
    </source>
</evidence>
<dbReference type="Gene3D" id="1.10.540.10">
    <property type="entry name" value="Acyl-CoA dehydrogenase/oxidase, N-terminal domain"/>
    <property type="match status" value="1"/>
</dbReference>
<dbReference type="SUPFAM" id="SSF56645">
    <property type="entry name" value="Acyl-CoA dehydrogenase NM domain-like"/>
    <property type="match status" value="1"/>
</dbReference>
<gene>
    <name evidence="14" type="ORF">AC230_03190</name>
</gene>
<evidence type="ECO:0000256" key="1">
    <source>
        <dbReference type="ARBA" id="ARBA00001974"/>
    </source>
</evidence>
<accession>A0A0K9XLT6</accession>
<evidence type="ECO:0000256" key="6">
    <source>
        <dbReference type="ARBA" id="ARBA00023002"/>
    </source>
</evidence>
<proteinExistence type="inferred from homology"/>
<dbReference type="GO" id="GO:0005737">
    <property type="term" value="C:cytoplasm"/>
    <property type="evidence" value="ECO:0007669"/>
    <property type="project" value="TreeGrafter"/>
</dbReference>
<dbReference type="InterPro" id="IPR036250">
    <property type="entry name" value="AcylCo_DH-like_C"/>
</dbReference>
<evidence type="ECO:0000259" key="11">
    <source>
        <dbReference type="Pfam" id="PF00441"/>
    </source>
</evidence>
<dbReference type="GO" id="GO:0003995">
    <property type="term" value="F:acyl-CoA dehydrogenase activity"/>
    <property type="evidence" value="ECO:0007669"/>
    <property type="project" value="InterPro"/>
</dbReference>
<comment type="function">
    <text evidence="7">Catalyzes the dehydrogenation at the alpha-beta position of ACP-bound acyl chains. This results in the introduction of a double bond in the lipidic chain, which is further transferred to the epsilon-amino group of lysine residue in the mycobactin core by MbtK.</text>
</comment>
<comment type="cofactor">
    <cofactor evidence="1 10">
        <name>FAD</name>
        <dbReference type="ChEBI" id="CHEBI:57692"/>
    </cofactor>
</comment>
<feature type="domain" description="Acyl-CoA oxidase/dehydrogenase middle" evidence="12">
    <location>
        <begin position="123"/>
        <end position="218"/>
    </location>
</feature>
<dbReference type="GO" id="GO:0050660">
    <property type="term" value="F:flavin adenine dinucleotide binding"/>
    <property type="evidence" value="ECO:0007669"/>
    <property type="project" value="InterPro"/>
</dbReference>
<dbReference type="GO" id="GO:0033539">
    <property type="term" value="P:fatty acid beta-oxidation using acyl-CoA dehydrogenase"/>
    <property type="evidence" value="ECO:0007669"/>
    <property type="project" value="TreeGrafter"/>
</dbReference>
<dbReference type="PANTHER" id="PTHR48083">
    <property type="entry name" value="MEDIUM-CHAIN SPECIFIC ACYL-COA DEHYDROGENASE, MITOCHONDRIAL-RELATED"/>
    <property type="match status" value="1"/>
</dbReference>
<dbReference type="AlphaFoldDB" id="A0A0K9XLT6"/>
<dbReference type="InterPro" id="IPR006089">
    <property type="entry name" value="Acyl-CoA_DH_CS"/>
</dbReference>
<keyword evidence="4 10" id="KW-0285">Flavoprotein</keyword>
<organism evidence="14 15">
    <name type="scientific">Streptomyces caatingaensis</name>
    <dbReference type="NCBI Taxonomy" id="1678637"/>
    <lineage>
        <taxon>Bacteria</taxon>
        <taxon>Bacillati</taxon>
        <taxon>Actinomycetota</taxon>
        <taxon>Actinomycetes</taxon>
        <taxon>Kitasatosporales</taxon>
        <taxon>Streptomycetaceae</taxon>
        <taxon>Streptomyces</taxon>
    </lineage>
</organism>
<evidence type="ECO:0000313" key="14">
    <source>
        <dbReference type="EMBL" id="KNB53642.1"/>
    </source>
</evidence>
<keyword evidence="5 10" id="KW-0274">FAD</keyword>
<dbReference type="FunFam" id="2.40.110.10:FF:000002">
    <property type="entry name" value="Acyl-CoA dehydrogenase fadE12"/>
    <property type="match status" value="1"/>
</dbReference>
<dbReference type="PATRIC" id="fig|1678637.3.peg.701"/>
<comment type="caution">
    <text evidence="14">The sequence shown here is derived from an EMBL/GenBank/DDBJ whole genome shotgun (WGS) entry which is preliminary data.</text>
</comment>
<evidence type="ECO:0000313" key="15">
    <source>
        <dbReference type="Proteomes" id="UP000037288"/>
    </source>
</evidence>
<dbReference type="InterPro" id="IPR050741">
    <property type="entry name" value="Acyl-CoA_dehydrogenase"/>
</dbReference>
<dbReference type="Gene3D" id="2.40.110.10">
    <property type="entry name" value="Butyryl-CoA Dehydrogenase, subunit A, domain 2"/>
    <property type="match status" value="1"/>
</dbReference>
<evidence type="ECO:0000256" key="10">
    <source>
        <dbReference type="RuleBase" id="RU362125"/>
    </source>
</evidence>
<sequence>MRRQLFDDGHEAFRATVRTFLEREFVPHREQWERDGVVSREAWRAAGRQGLLGLAVPGEYGGGGTTDYRHAAVLAEEFARAGASGFAVPLHNDIIGPYLTSLATEEQKRRWLPGFCDGGTVCAVAMTEPGAGSDLQGIRTSAADKGDHWVLNGSKTFISNGILADLVIVVARTTPEGGAKGLSLFVVERGAEGFERGRNLVKIGQKAQDTAELFFHDVRVPKENLLGDLHGAFGHLMANLPQERLTIAVGAAAAAEHLLAETRRYVKEREAFGGPIARFQHIRFEIAEMATECAVTRTFVDRCVVDHNAGELDAVHASMAKWWATELFKRVADRCLQLHGGYGYMAEYPVARAFTDGRVQTIYGGTTEIMKEIIGRALLA</sequence>
<evidence type="ECO:0000256" key="8">
    <source>
        <dbReference type="ARBA" id="ARBA00040394"/>
    </source>
</evidence>
<comment type="similarity">
    <text evidence="3 10">Belongs to the acyl-CoA dehydrogenase family.</text>
</comment>